<feature type="domain" description="PIN" evidence="2">
    <location>
        <begin position="841"/>
        <end position="985"/>
    </location>
</feature>
<dbReference type="PANTHER" id="PTHR16161">
    <property type="entry name" value="TRANSCRIPTIONAL PROTEIN SWT1"/>
    <property type="match status" value="1"/>
</dbReference>
<dbReference type="EMBL" id="JAFEUZ010000013">
    <property type="protein sequence ID" value="KAG5484109.1"/>
    <property type="molecule type" value="Genomic_DNA"/>
</dbReference>
<dbReference type="RefSeq" id="XP_067180349.1">
    <property type="nucleotide sequence ID" value="XM_067323398.1"/>
</dbReference>
<feature type="compositionally biased region" description="Polar residues" evidence="1">
    <location>
        <begin position="600"/>
        <end position="619"/>
    </location>
</feature>
<comment type="caution">
    <text evidence="3">The sequence shown here is derived from an EMBL/GenBank/DDBJ whole genome shotgun (WGS) entry which is preliminary data.</text>
</comment>
<feature type="region of interest" description="Disordered" evidence="1">
    <location>
        <begin position="351"/>
        <end position="395"/>
    </location>
</feature>
<dbReference type="Proteomes" id="UP000673552">
    <property type="component" value="Chromosome 13"/>
</dbReference>
<evidence type="ECO:0000256" key="1">
    <source>
        <dbReference type="SAM" id="MobiDB-lite"/>
    </source>
</evidence>
<organism evidence="3 4">
    <name type="scientific">Leishmania martiniquensis</name>
    <dbReference type="NCBI Taxonomy" id="1580590"/>
    <lineage>
        <taxon>Eukaryota</taxon>
        <taxon>Discoba</taxon>
        <taxon>Euglenozoa</taxon>
        <taxon>Kinetoplastea</taxon>
        <taxon>Metakinetoplastina</taxon>
        <taxon>Trypanosomatida</taxon>
        <taxon>Trypanosomatidae</taxon>
        <taxon>Leishmaniinae</taxon>
        <taxon>Leishmania</taxon>
    </lineage>
</organism>
<dbReference type="PANTHER" id="PTHR16161:SF0">
    <property type="entry name" value="TRANSCRIPTIONAL PROTEIN SWT1"/>
    <property type="match status" value="1"/>
</dbReference>
<feature type="compositionally biased region" description="Polar residues" evidence="1">
    <location>
        <begin position="35"/>
        <end position="62"/>
    </location>
</feature>
<protein>
    <recommendedName>
        <fullName evidence="2">PIN domain-containing protein</fullName>
    </recommendedName>
</protein>
<evidence type="ECO:0000313" key="3">
    <source>
        <dbReference type="EMBL" id="KAG5484109.1"/>
    </source>
</evidence>
<dbReference type="GO" id="GO:0005634">
    <property type="term" value="C:nucleus"/>
    <property type="evidence" value="ECO:0007669"/>
    <property type="project" value="TreeGrafter"/>
</dbReference>
<dbReference type="InterPro" id="IPR002716">
    <property type="entry name" value="PIN_dom"/>
</dbReference>
<feature type="region of interest" description="Disordered" evidence="1">
    <location>
        <begin position="547"/>
        <end position="619"/>
    </location>
</feature>
<dbReference type="AlphaFoldDB" id="A0A836H1J7"/>
<name>A0A836H1J7_9TRYP</name>
<dbReference type="GeneID" id="92515910"/>
<feature type="region of interest" description="Disordered" evidence="1">
    <location>
        <begin position="733"/>
        <end position="764"/>
    </location>
</feature>
<sequence>MHHSSTPTRQRSRGSPGTLQGKADPAEQASGAGTGSSRRCLSDVSCSVPPSSAPQASGTTQETRTHAPPSDSVIQSGKGFSYLRASTTAPESPPSAARRDKGQGRRTAPWSQAPVTRSSPRASREDTYARPSAHPPSAHDPLSSSLHSSTPAESSLARLRALAGLAPLHMPSHDSQVLSPLLYRNEESPPRHLRTARTEIGGSGASSASSSCASSPYTPDLAQRLSFLNGTSAQATMAVLERDRRRLSRRDSLTPSSPSAAPIFQNEEEVVIGQQCRGPSAALTVNITASPASGDPFLTPSLGLASLRASASALYRNEEDAAGNHCAGAESGSALPTTSLLSRLRAANASLSSGAESGGKKNFFIPPKDGVAGVSGAPAPHERPAGSRRKSVGTPLGPTLLAEPFPPPGPGLLQASDISARLTQLRQRASTSPASLSSIETIETSVASCTETAQKPQPSFFTSLSRLRRLENLQRQQEQWLTPWLSARLRGNPDLASPSPAPTMEAALKRTPRHGLLTRATAAPAPPAATESVVPDLDPTDAHERDARRQRLEDVLSSSASGKEQSSEHAPAKMGARRAPSRKCAVPTAAKKERTAAAVSRTSRLQKATRGSTAHASTVTLSASPKVTVAAAAGGGALRGTRSPVKAKQLMHKLRSMAAPVPVGETVGKSGPVDVSNPFLASVAAPLAHSPREELAQRPSALPPSWSTTAPFAALASPSLHAALTQASTELLKVRRSPGSTMDTNGATDDDSRGSEPPSSSFASVSPCYTYPSMMTRSATAAAAAALVAAATATARPTSPVATVATASTAGTTDLTSRARMRTASTNSRKSGSDTSDMKCFVFDTSSLLDSEPGVMSLVLEKWLLGIPFTVLDELDRMHKDRGCGVGIGKSDHVATAGANGTHDREWRRQRAHELRNWIAACLSDASKSHLLLQKRTEVVEEYDRHATTNDDRILGYAVYLTQHQAAKVLFVSEDKFLRIKASSELGKAYTYSEVRKFVGMPPLPTASPTELRRKGNK</sequence>
<dbReference type="OrthoDB" id="267427at2759"/>
<evidence type="ECO:0000313" key="4">
    <source>
        <dbReference type="Proteomes" id="UP000673552"/>
    </source>
</evidence>
<feature type="compositionally biased region" description="Low complexity" evidence="1">
    <location>
        <begin position="755"/>
        <end position="764"/>
    </location>
</feature>
<dbReference type="Gene3D" id="3.40.50.1010">
    <property type="entry name" value="5'-nuclease"/>
    <property type="match status" value="1"/>
</dbReference>
<evidence type="ECO:0000259" key="2">
    <source>
        <dbReference type="Pfam" id="PF13638"/>
    </source>
</evidence>
<gene>
    <name evidence="3" type="ORF">LSCM1_05964</name>
</gene>
<reference evidence="3 4" key="1">
    <citation type="submission" date="2021-03" db="EMBL/GenBank/DDBJ databases">
        <title>Leishmania (Mundinia) martiniquensis Genome sequencing and assembly.</title>
        <authorList>
            <person name="Almutairi H."/>
            <person name="Gatherer D."/>
        </authorList>
    </citation>
    <scope>NUCLEOTIDE SEQUENCE [LARGE SCALE GENOMIC DNA]</scope>
    <source>
        <strain evidence="3">LSCM1</strain>
    </source>
</reference>
<dbReference type="Pfam" id="PF13638">
    <property type="entry name" value="PIN_4"/>
    <property type="match status" value="1"/>
</dbReference>
<feature type="compositionally biased region" description="Polar residues" evidence="1">
    <location>
        <begin position="109"/>
        <end position="121"/>
    </location>
</feature>
<dbReference type="InterPro" id="IPR052626">
    <property type="entry name" value="SWT1_Regulator"/>
</dbReference>
<feature type="compositionally biased region" description="Polar residues" evidence="1">
    <location>
        <begin position="823"/>
        <end position="835"/>
    </location>
</feature>
<feature type="compositionally biased region" description="Polar residues" evidence="1">
    <location>
        <begin position="1"/>
        <end position="18"/>
    </location>
</feature>
<proteinExistence type="predicted"/>
<feature type="compositionally biased region" description="Polar residues" evidence="1">
    <location>
        <begin position="738"/>
        <end position="747"/>
    </location>
</feature>
<dbReference type="KEGG" id="lmat:92515910"/>
<feature type="compositionally biased region" description="Basic and acidic residues" evidence="1">
    <location>
        <begin position="243"/>
        <end position="252"/>
    </location>
</feature>
<accession>A0A836H1J7</accession>
<keyword evidence="4" id="KW-1185">Reference proteome</keyword>
<feature type="region of interest" description="Disordered" evidence="1">
    <location>
        <begin position="243"/>
        <end position="265"/>
    </location>
</feature>
<feature type="region of interest" description="Disordered" evidence="1">
    <location>
        <begin position="1"/>
        <end position="154"/>
    </location>
</feature>
<feature type="region of interest" description="Disordered" evidence="1">
    <location>
        <begin position="813"/>
        <end position="835"/>
    </location>
</feature>